<dbReference type="Proteomes" id="UP000292118">
    <property type="component" value="Chromosome"/>
</dbReference>
<name>A0A4P6FMB6_9MICO</name>
<evidence type="ECO:0000259" key="10">
    <source>
        <dbReference type="Pfam" id="PF01909"/>
    </source>
</evidence>
<dbReference type="Pfam" id="PF01909">
    <property type="entry name" value="NTP_transf_2"/>
    <property type="match status" value="1"/>
</dbReference>
<dbReference type="EMBL" id="CP035493">
    <property type="protein sequence ID" value="QAY71758.1"/>
    <property type="molecule type" value="Genomic_DNA"/>
</dbReference>
<keyword evidence="12" id="KW-1185">Reference proteome</keyword>
<keyword evidence="2" id="KW-1277">Toxin-antitoxin system</keyword>
<dbReference type="InterPro" id="IPR043519">
    <property type="entry name" value="NT_sf"/>
</dbReference>
<dbReference type="OrthoDB" id="9803128at2"/>
<keyword evidence="3" id="KW-0808">Transferase</keyword>
<dbReference type="KEGG" id="xya:ET471_05910"/>
<dbReference type="PANTHER" id="PTHR33571">
    <property type="entry name" value="SSL8005 PROTEIN"/>
    <property type="match status" value="1"/>
</dbReference>
<accession>A0A4P6FMB6</accession>
<evidence type="ECO:0000256" key="3">
    <source>
        <dbReference type="ARBA" id="ARBA00022679"/>
    </source>
</evidence>
<proteinExistence type="inferred from homology"/>
<dbReference type="GO" id="GO:0046872">
    <property type="term" value="F:metal ion binding"/>
    <property type="evidence" value="ECO:0007669"/>
    <property type="project" value="UniProtKB-KW"/>
</dbReference>
<dbReference type="Gene3D" id="3.30.460.10">
    <property type="entry name" value="Beta Polymerase, domain 2"/>
    <property type="match status" value="1"/>
</dbReference>
<evidence type="ECO:0000256" key="4">
    <source>
        <dbReference type="ARBA" id="ARBA00022695"/>
    </source>
</evidence>
<keyword evidence="7" id="KW-0067">ATP-binding</keyword>
<gene>
    <name evidence="11" type="ORF">ET471_05910</name>
</gene>
<sequence>MAEHLAATARRADELRREASRSLTLAVRQAQSLGWTQRRIGKALGRSQPEVARLLREEPVGSPLAGDPAADRLLSVVLRDKRDEIVQAAMHHGARNVRLFGSVARGDDGPGSDVDLLVDLNPGVGLFALGALEVELERILGRKVDVVPAGSLRPEVAATVEAVPL</sequence>
<dbReference type="InterPro" id="IPR002934">
    <property type="entry name" value="Polymerase_NTP_transf_dom"/>
</dbReference>
<dbReference type="PANTHER" id="PTHR33571:SF12">
    <property type="entry name" value="BSL3053 PROTEIN"/>
    <property type="match status" value="1"/>
</dbReference>
<evidence type="ECO:0000313" key="12">
    <source>
        <dbReference type="Proteomes" id="UP000292118"/>
    </source>
</evidence>
<dbReference type="SUPFAM" id="SSF81301">
    <property type="entry name" value="Nucleotidyltransferase"/>
    <property type="match status" value="1"/>
</dbReference>
<dbReference type="CDD" id="cd05403">
    <property type="entry name" value="NT_KNTase_like"/>
    <property type="match status" value="1"/>
</dbReference>
<dbReference type="InterPro" id="IPR052038">
    <property type="entry name" value="Type-VII_TA_antitoxin"/>
</dbReference>
<dbReference type="GO" id="GO:0016779">
    <property type="term" value="F:nucleotidyltransferase activity"/>
    <property type="evidence" value="ECO:0007669"/>
    <property type="project" value="UniProtKB-KW"/>
</dbReference>
<reference evidence="11 12" key="1">
    <citation type="submission" date="2019-01" db="EMBL/GenBank/DDBJ databases">
        <title>Genome sequencing of strain FW10M-9.</title>
        <authorList>
            <person name="Heo J."/>
            <person name="Kim S.-J."/>
            <person name="Kim J.-S."/>
            <person name="Hong S.-B."/>
            <person name="Kwon S.-W."/>
        </authorList>
    </citation>
    <scope>NUCLEOTIDE SEQUENCE [LARGE SCALE GENOMIC DNA]</scope>
    <source>
        <strain evidence="11 12">FW10M-9</strain>
    </source>
</reference>
<evidence type="ECO:0000256" key="1">
    <source>
        <dbReference type="ARBA" id="ARBA00001946"/>
    </source>
</evidence>
<evidence type="ECO:0000256" key="8">
    <source>
        <dbReference type="ARBA" id="ARBA00022842"/>
    </source>
</evidence>
<evidence type="ECO:0000256" key="2">
    <source>
        <dbReference type="ARBA" id="ARBA00022649"/>
    </source>
</evidence>
<keyword evidence="6" id="KW-0547">Nucleotide-binding</keyword>
<dbReference type="GO" id="GO:0005524">
    <property type="term" value="F:ATP binding"/>
    <property type="evidence" value="ECO:0007669"/>
    <property type="project" value="UniProtKB-KW"/>
</dbReference>
<organism evidence="11 12">
    <name type="scientific">Xylanimonas protaetiae</name>
    <dbReference type="NCBI Taxonomy" id="2509457"/>
    <lineage>
        <taxon>Bacteria</taxon>
        <taxon>Bacillati</taxon>
        <taxon>Actinomycetota</taxon>
        <taxon>Actinomycetes</taxon>
        <taxon>Micrococcales</taxon>
        <taxon>Promicromonosporaceae</taxon>
        <taxon>Xylanimonas</taxon>
    </lineage>
</organism>
<evidence type="ECO:0000256" key="6">
    <source>
        <dbReference type="ARBA" id="ARBA00022741"/>
    </source>
</evidence>
<feature type="domain" description="Polymerase nucleotidyl transferase" evidence="10">
    <location>
        <begin position="96"/>
        <end position="156"/>
    </location>
</feature>
<keyword evidence="5" id="KW-0479">Metal-binding</keyword>
<comment type="cofactor">
    <cofactor evidence="1">
        <name>Mg(2+)</name>
        <dbReference type="ChEBI" id="CHEBI:18420"/>
    </cofactor>
</comment>
<dbReference type="AlphaFoldDB" id="A0A4P6FMB6"/>
<keyword evidence="8" id="KW-0460">Magnesium</keyword>
<evidence type="ECO:0000256" key="7">
    <source>
        <dbReference type="ARBA" id="ARBA00022840"/>
    </source>
</evidence>
<evidence type="ECO:0000256" key="5">
    <source>
        <dbReference type="ARBA" id="ARBA00022723"/>
    </source>
</evidence>
<protein>
    <recommendedName>
        <fullName evidence="10">Polymerase nucleotidyl transferase domain-containing protein</fullName>
    </recommendedName>
</protein>
<evidence type="ECO:0000256" key="9">
    <source>
        <dbReference type="ARBA" id="ARBA00038276"/>
    </source>
</evidence>
<keyword evidence="4" id="KW-0548">Nucleotidyltransferase</keyword>
<comment type="similarity">
    <text evidence="9">Belongs to the MntA antitoxin family.</text>
</comment>
<evidence type="ECO:0000313" key="11">
    <source>
        <dbReference type="EMBL" id="QAY71758.1"/>
    </source>
</evidence>